<evidence type="ECO:0000256" key="2">
    <source>
        <dbReference type="ARBA" id="ARBA00022692"/>
    </source>
</evidence>
<dbReference type="PANTHER" id="PTHR23501:SF198">
    <property type="entry name" value="AZOLE RESISTANCE PROTEIN 1-RELATED"/>
    <property type="match status" value="1"/>
</dbReference>
<keyword evidence="3" id="KW-1133">Transmembrane helix</keyword>
<evidence type="ECO:0000256" key="1">
    <source>
        <dbReference type="ARBA" id="ARBA00004141"/>
    </source>
</evidence>
<reference evidence="5 6" key="1">
    <citation type="submission" date="2020-03" db="EMBL/GenBank/DDBJ databases">
        <title>Draft Genome Sequence of Cudoniella acicularis.</title>
        <authorList>
            <person name="Buettner E."/>
            <person name="Kellner H."/>
        </authorList>
    </citation>
    <scope>NUCLEOTIDE SEQUENCE [LARGE SCALE GENOMIC DNA]</scope>
    <source>
        <strain evidence="5 6">DSM 108380</strain>
    </source>
</reference>
<dbReference type="GO" id="GO:0005886">
    <property type="term" value="C:plasma membrane"/>
    <property type="evidence" value="ECO:0007669"/>
    <property type="project" value="TreeGrafter"/>
</dbReference>
<evidence type="ECO:0000256" key="3">
    <source>
        <dbReference type="ARBA" id="ARBA00022989"/>
    </source>
</evidence>
<evidence type="ECO:0000313" key="5">
    <source>
        <dbReference type="EMBL" id="KAF4624433.1"/>
    </source>
</evidence>
<accession>A0A8H4VVS4</accession>
<dbReference type="AlphaFoldDB" id="A0A8H4VVS4"/>
<dbReference type="EMBL" id="JAAMPI010001658">
    <property type="protein sequence ID" value="KAF4624433.1"/>
    <property type="molecule type" value="Genomic_DNA"/>
</dbReference>
<comment type="subcellular location">
    <subcellularLocation>
        <location evidence="1">Membrane</location>
        <topology evidence="1">Multi-pass membrane protein</topology>
    </subcellularLocation>
</comment>
<organism evidence="5 6">
    <name type="scientific">Cudoniella acicularis</name>
    <dbReference type="NCBI Taxonomy" id="354080"/>
    <lineage>
        <taxon>Eukaryota</taxon>
        <taxon>Fungi</taxon>
        <taxon>Dikarya</taxon>
        <taxon>Ascomycota</taxon>
        <taxon>Pezizomycotina</taxon>
        <taxon>Leotiomycetes</taxon>
        <taxon>Helotiales</taxon>
        <taxon>Tricladiaceae</taxon>
        <taxon>Cudoniella</taxon>
    </lineage>
</organism>
<keyword evidence="6" id="KW-1185">Reference proteome</keyword>
<dbReference type="Proteomes" id="UP000566819">
    <property type="component" value="Unassembled WGS sequence"/>
</dbReference>
<comment type="caution">
    <text evidence="5">The sequence shown here is derived from an EMBL/GenBank/DDBJ whole genome shotgun (WGS) entry which is preliminary data.</text>
</comment>
<gene>
    <name evidence="5" type="ORF">G7Y89_g13739</name>
</gene>
<evidence type="ECO:0000256" key="4">
    <source>
        <dbReference type="ARBA" id="ARBA00023136"/>
    </source>
</evidence>
<keyword evidence="2" id="KW-0812">Transmembrane</keyword>
<sequence length="359" mass="40443">MSHSNQKSQFPIKKGLTIIATAVPQITNAFHYINDIGWYASAYMITACSSQLLYGRIYTFYSPKWVLSHQRLHLRNRITDLRRRTKLSYLYRRSCGCWSWFSRNLLQYYRADCSHYPAAKTSYISKFNGCYVLDFFGGGAALLLTLWLLPANNNKTEHEIQAAKLSPRETRSARPHWNAIISPGDCMTLARVAAGWNKICLERLEAHRTLGLLWASDDRFCWSTGVETRECYFSSSHPSIPQRDYHDMVCVLHQRITDSNGLFPARSGLMTTFKVDTREAIWIGYQVIFGFGIGFGQQQADLAAQTALPTVDVPVCVSLKFFGQQLGGAIFVSVGQNVLTTKFASGLAGIPNLDPPRVA</sequence>
<protein>
    <submittedName>
        <fullName evidence="5">Uncharacterized protein</fullName>
    </submittedName>
</protein>
<dbReference type="OrthoDB" id="10654100at2759"/>
<proteinExistence type="predicted"/>
<dbReference type="GO" id="GO:0022857">
    <property type="term" value="F:transmembrane transporter activity"/>
    <property type="evidence" value="ECO:0007669"/>
    <property type="project" value="TreeGrafter"/>
</dbReference>
<evidence type="ECO:0000313" key="6">
    <source>
        <dbReference type="Proteomes" id="UP000566819"/>
    </source>
</evidence>
<dbReference type="PANTHER" id="PTHR23501">
    <property type="entry name" value="MAJOR FACILITATOR SUPERFAMILY"/>
    <property type="match status" value="1"/>
</dbReference>
<name>A0A8H4VVS4_9HELO</name>
<keyword evidence="4" id="KW-0472">Membrane</keyword>